<proteinExistence type="predicted"/>
<evidence type="ECO:0000313" key="3">
    <source>
        <dbReference type="Proteomes" id="UP000298416"/>
    </source>
</evidence>
<dbReference type="InterPro" id="IPR036397">
    <property type="entry name" value="RNaseH_sf"/>
</dbReference>
<dbReference type="GO" id="GO:0004523">
    <property type="term" value="F:RNA-DNA hybrid ribonuclease activity"/>
    <property type="evidence" value="ECO:0007669"/>
    <property type="project" value="InterPro"/>
</dbReference>
<dbReference type="CDD" id="cd06222">
    <property type="entry name" value="RNase_H_like"/>
    <property type="match status" value="1"/>
</dbReference>
<sequence>MCTWVVEDKLHVFRDCERSAAVWKLVPHDMKNFFFPASWDEWLSFNLVESQVKRSEEEEEEGRCCGVLRDNLCKWITGFEIKCGLCGIERTELWGILTGLRVAWGENYRRVELESDSMSSVDMIRNGVNAQHPLRDLRYIG</sequence>
<dbReference type="GO" id="GO:0003676">
    <property type="term" value="F:nucleic acid binding"/>
    <property type="evidence" value="ECO:0007669"/>
    <property type="project" value="InterPro"/>
</dbReference>
<keyword evidence="3" id="KW-1185">Reference proteome</keyword>
<dbReference type="InterPro" id="IPR002156">
    <property type="entry name" value="RNaseH_domain"/>
</dbReference>
<dbReference type="Gene3D" id="3.30.420.10">
    <property type="entry name" value="Ribonuclease H-like superfamily/Ribonuclease H"/>
    <property type="match status" value="1"/>
</dbReference>
<dbReference type="InterPro" id="IPR044730">
    <property type="entry name" value="RNase_H-like_dom_plant"/>
</dbReference>
<dbReference type="Pfam" id="PF13456">
    <property type="entry name" value="RVT_3"/>
    <property type="match status" value="1"/>
</dbReference>
<evidence type="ECO:0000259" key="1">
    <source>
        <dbReference type="Pfam" id="PF13456"/>
    </source>
</evidence>
<reference evidence="2" key="2">
    <citation type="submission" date="2020-08" db="EMBL/GenBank/DDBJ databases">
        <title>Plant Genome Project.</title>
        <authorList>
            <person name="Zhang R.-G."/>
        </authorList>
    </citation>
    <scope>NUCLEOTIDE SEQUENCE</scope>
    <source>
        <strain evidence="2">Huo1</strain>
        <tissue evidence="2">Leaf</tissue>
    </source>
</reference>
<feature type="domain" description="RNase H type-1" evidence="1">
    <location>
        <begin position="58"/>
        <end position="134"/>
    </location>
</feature>
<dbReference type="PANTHER" id="PTHR47723">
    <property type="entry name" value="OS05G0353850 PROTEIN"/>
    <property type="match status" value="1"/>
</dbReference>
<accession>A0A8X8WAG1</accession>
<dbReference type="EMBL" id="PNBA02000019">
    <property type="protein sequence ID" value="KAG6391010.1"/>
    <property type="molecule type" value="Genomic_DNA"/>
</dbReference>
<dbReference type="Proteomes" id="UP000298416">
    <property type="component" value="Unassembled WGS sequence"/>
</dbReference>
<dbReference type="InterPro" id="IPR053151">
    <property type="entry name" value="RNase_H-like"/>
</dbReference>
<gene>
    <name evidence="2" type="ORF">SASPL_148756</name>
</gene>
<evidence type="ECO:0000313" key="2">
    <source>
        <dbReference type="EMBL" id="KAG6391010.1"/>
    </source>
</evidence>
<reference evidence="2" key="1">
    <citation type="submission" date="2018-01" db="EMBL/GenBank/DDBJ databases">
        <authorList>
            <person name="Mao J.F."/>
        </authorList>
    </citation>
    <scope>NUCLEOTIDE SEQUENCE</scope>
    <source>
        <strain evidence="2">Huo1</strain>
        <tissue evidence="2">Leaf</tissue>
    </source>
</reference>
<dbReference type="PANTHER" id="PTHR47723:SF19">
    <property type="entry name" value="POLYNUCLEOTIDYL TRANSFERASE, RIBONUCLEASE H-LIKE SUPERFAMILY PROTEIN"/>
    <property type="match status" value="1"/>
</dbReference>
<dbReference type="AlphaFoldDB" id="A0A8X8WAG1"/>
<organism evidence="2">
    <name type="scientific">Salvia splendens</name>
    <name type="common">Scarlet sage</name>
    <dbReference type="NCBI Taxonomy" id="180675"/>
    <lineage>
        <taxon>Eukaryota</taxon>
        <taxon>Viridiplantae</taxon>
        <taxon>Streptophyta</taxon>
        <taxon>Embryophyta</taxon>
        <taxon>Tracheophyta</taxon>
        <taxon>Spermatophyta</taxon>
        <taxon>Magnoliopsida</taxon>
        <taxon>eudicotyledons</taxon>
        <taxon>Gunneridae</taxon>
        <taxon>Pentapetalae</taxon>
        <taxon>asterids</taxon>
        <taxon>lamiids</taxon>
        <taxon>Lamiales</taxon>
        <taxon>Lamiaceae</taxon>
        <taxon>Nepetoideae</taxon>
        <taxon>Mentheae</taxon>
        <taxon>Salviinae</taxon>
        <taxon>Salvia</taxon>
        <taxon>Salvia subgen. Calosphace</taxon>
        <taxon>core Calosphace</taxon>
    </lineage>
</organism>
<comment type="caution">
    <text evidence="2">The sequence shown here is derived from an EMBL/GenBank/DDBJ whole genome shotgun (WGS) entry which is preliminary data.</text>
</comment>
<name>A0A8X8WAG1_SALSN</name>
<protein>
    <recommendedName>
        <fullName evidence="1">RNase H type-1 domain-containing protein</fullName>
    </recommendedName>
</protein>